<feature type="compositionally biased region" description="Basic residues" evidence="1">
    <location>
        <begin position="91"/>
        <end position="103"/>
    </location>
</feature>
<dbReference type="AlphaFoldDB" id="A0ABD0YE73"/>
<dbReference type="Proteomes" id="UP001558652">
    <property type="component" value="Unassembled WGS sequence"/>
</dbReference>
<organism evidence="2 3">
    <name type="scientific">Ranatra chinensis</name>
    <dbReference type="NCBI Taxonomy" id="642074"/>
    <lineage>
        <taxon>Eukaryota</taxon>
        <taxon>Metazoa</taxon>
        <taxon>Ecdysozoa</taxon>
        <taxon>Arthropoda</taxon>
        <taxon>Hexapoda</taxon>
        <taxon>Insecta</taxon>
        <taxon>Pterygota</taxon>
        <taxon>Neoptera</taxon>
        <taxon>Paraneoptera</taxon>
        <taxon>Hemiptera</taxon>
        <taxon>Heteroptera</taxon>
        <taxon>Panheteroptera</taxon>
        <taxon>Nepomorpha</taxon>
        <taxon>Nepidae</taxon>
        <taxon>Ranatrinae</taxon>
        <taxon>Ranatra</taxon>
    </lineage>
</organism>
<comment type="caution">
    <text evidence="2">The sequence shown here is derived from an EMBL/GenBank/DDBJ whole genome shotgun (WGS) entry which is preliminary data.</text>
</comment>
<evidence type="ECO:0000313" key="3">
    <source>
        <dbReference type="Proteomes" id="UP001558652"/>
    </source>
</evidence>
<accession>A0ABD0YE73</accession>
<reference evidence="2 3" key="1">
    <citation type="submission" date="2024-07" db="EMBL/GenBank/DDBJ databases">
        <title>Chromosome-level genome assembly of the water stick insect Ranatra chinensis (Heteroptera: Nepidae).</title>
        <authorList>
            <person name="Liu X."/>
        </authorList>
    </citation>
    <scope>NUCLEOTIDE SEQUENCE [LARGE SCALE GENOMIC DNA]</scope>
    <source>
        <strain evidence="2">Cailab_2021Rc</strain>
        <tissue evidence="2">Muscle</tissue>
    </source>
</reference>
<sequence length="259" mass="28716">MTFERRNMFYQNKNQETTEIFAVPPVSCAGLQSDGMMVLDGGSSPGGLRLYSPCFPPLPPHSIFPGVRFPFAPAGFLQPPPPGAVAAALRYHQHHHHQHHHQQPHQATASAAAAVVQPPPSQPPPIGLHPHQPPPRRRSRHLHEEDEHKAELSRFMSLLSCTSMYSSDSIDTKYDTRQFGRRWRLDETGSDQRTRHHSGAKLFRLIAIFSGAVGTVAHATTPIEEYGPLINTVLESVSLQELFSKSLVLSSLVRSPARL</sequence>
<keyword evidence="3" id="KW-1185">Reference proteome</keyword>
<feature type="region of interest" description="Disordered" evidence="1">
    <location>
        <begin position="90"/>
        <end position="149"/>
    </location>
</feature>
<evidence type="ECO:0000256" key="1">
    <source>
        <dbReference type="SAM" id="MobiDB-lite"/>
    </source>
</evidence>
<evidence type="ECO:0000313" key="2">
    <source>
        <dbReference type="EMBL" id="KAL1117363.1"/>
    </source>
</evidence>
<proteinExistence type="predicted"/>
<protein>
    <submittedName>
        <fullName evidence="2">Uncharacterized protein</fullName>
    </submittedName>
</protein>
<feature type="compositionally biased region" description="Low complexity" evidence="1">
    <location>
        <begin position="104"/>
        <end position="116"/>
    </location>
</feature>
<gene>
    <name evidence="2" type="ORF">AAG570_004689</name>
</gene>
<dbReference type="EMBL" id="JBFDAA010000016">
    <property type="protein sequence ID" value="KAL1117363.1"/>
    <property type="molecule type" value="Genomic_DNA"/>
</dbReference>
<feature type="compositionally biased region" description="Pro residues" evidence="1">
    <location>
        <begin position="117"/>
        <end position="133"/>
    </location>
</feature>
<name>A0ABD0YE73_9HEMI</name>